<feature type="transmembrane region" description="Helical" evidence="1">
    <location>
        <begin position="74"/>
        <end position="92"/>
    </location>
</feature>
<keyword evidence="1" id="KW-0812">Transmembrane</keyword>
<dbReference type="EMBL" id="CAFBPD010000039">
    <property type="protein sequence ID" value="CAB5001066.1"/>
    <property type="molecule type" value="Genomic_DNA"/>
</dbReference>
<dbReference type="AlphaFoldDB" id="A0A6J7P6L0"/>
<evidence type="ECO:0000256" key="1">
    <source>
        <dbReference type="SAM" id="Phobius"/>
    </source>
</evidence>
<reference evidence="2" key="1">
    <citation type="submission" date="2020-05" db="EMBL/GenBank/DDBJ databases">
        <authorList>
            <person name="Chiriac C."/>
            <person name="Salcher M."/>
            <person name="Ghai R."/>
            <person name="Kavagutti S V."/>
        </authorList>
    </citation>
    <scope>NUCLEOTIDE SEQUENCE</scope>
</reference>
<keyword evidence="1" id="KW-0472">Membrane</keyword>
<accession>A0A6J7P6L0</accession>
<protein>
    <submittedName>
        <fullName evidence="2">Unannotated protein</fullName>
    </submittedName>
</protein>
<evidence type="ECO:0000313" key="2">
    <source>
        <dbReference type="EMBL" id="CAB5001066.1"/>
    </source>
</evidence>
<keyword evidence="1" id="KW-1133">Transmembrane helix</keyword>
<sequence>MTTNSIPAGEPDPFDDLVLDESFIAGAPKEDAADERIAKAARIARGNDRLAAAGEIADGSGKPAYGRLRRSTPWIAIGIAAAVVIIVVALLAR</sequence>
<proteinExistence type="predicted"/>
<name>A0A6J7P6L0_9ZZZZ</name>
<gene>
    <name evidence="2" type="ORF">UFOPK4061_00319</name>
</gene>
<organism evidence="2">
    <name type="scientific">freshwater metagenome</name>
    <dbReference type="NCBI Taxonomy" id="449393"/>
    <lineage>
        <taxon>unclassified sequences</taxon>
        <taxon>metagenomes</taxon>
        <taxon>ecological metagenomes</taxon>
    </lineage>
</organism>